<sequence>MAATKPLFMLPIIPSPTSDSIGKIECTTPSLNVYLLTFTSPPDNRLLTCFCQVLLLALDIIEFSHPPGVVITTSGLPKFYSNGLDLEHARSTKGFFSDSLYAVFKRFLTYPMPTIALVNGHAFAGGFMLAMYHDYRIFNPSRGFLCVNELEFGVPLLPPMSSIFRQKLDPSIYRTVVLEAHRWNGKQALDAKIVDGLGGMEEALGFVEARKLTGKGKTGVYGALKREMYKETMAYIDEADSNIQLGSSQGDEEVRRKEDGERRVNDWKNSALSPKL</sequence>
<dbReference type="InterPro" id="IPR001753">
    <property type="entry name" value="Enoyl-CoA_hydra/iso"/>
</dbReference>
<reference evidence="2" key="1">
    <citation type="journal article" date="2021" name="IMA Fungus">
        <title>Genomic characterization of three marine fungi, including Emericellopsis atlantica sp. nov. with signatures of a generalist lifestyle and marine biomass degradation.</title>
        <authorList>
            <person name="Hagestad O.C."/>
            <person name="Hou L."/>
            <person name="Andersen J.H."/>
            <person name="Hansen E.H."/>
            <person name="Altermark B."/>
            <person name="Li C."/>
            <person name="Kuhnert E."/>
            <person name="Cox R.J."/>
            <person name="Crous P.W."/>
            <person name="Spatafora J.W."/>
            <person name="Lail K."/>
            <person name="Amirebrahimi M."/>
            <person name="Lipzen A."/>
            <person name="Pangilinan J."/>
            <person name="Andreopoulos W."/>
            <person name="Hayes R.D."/>
            <person name="Ng V."/>
            <person name="Grigoriev I.V."/>
            <person name="Jackson S.A."/>
            <person name="Sutton T.D.S."/>
            <person name="Dobson A.D.W."/>
            <person name="Rama T."/>
        </authorList>
    </citation>
    <scope>NUCLEOTIDE SEQUENCE</scope>
    <source>
        <strain evidence="2">TRa018bII</strain>
    </source>
</reference>
<comment type="caution">
    <text evidence="2">The sequence shown here is derived from an EMBL/GenBank/DDBJ whole genome shotgun (WGS) entry which is preliminary data.</text>
</comment>
<feature type="region of interest" description="Disordered" evidence="1">
    <location>
        <begin position="241"/>
        <end position="276"/>
    </location>
</feature>
<keyword evidence="3" id="KW-1185">Reference proteome</keyword>
<dbReference type="GO" id="GO:0005777">
    <property type="term" value="C:peroxisome"/>
    <property type="evidence" value="ECO:0007669"/>
    <property type="project" value="TreeGrafter"/>
</dbReference>
<evidence type="ECO:0000313" key="2">
    <source>
        <dbReference type="EMBL" id="KAG9229937.1"/>
    </source>
</evidence>
<protein>
    <submittedName>
        <fullName evidence="2">ClpP/crotonase-like domain-containing protein</fullName>
    </submittedName>
</protein>
<name>A0A9P7YB21_9HELO</name>
<dbReference type="PANTHER" id="PTHR11941">
    <property type="entry name" value="ENOYL-COA HYDRATASE-RELATED"/>
    <property type="match status" value="1"/>
</dbReference>
<dbReference type="OrthoDB" id="1696280at2759"/>
<evidence type="ECO:0000313" key="3">
    <source>
        <dbReference type="Proteomes" id="UP000824998"/>
    </source>
</evidence>
<dbReference type="Pfam" id="PF00378">
    <property type="entry name" value="ECH_1"/>
    <property type="match status" value="1"/>
</dbReference>
<dbReference type="Proteomes" id="UP000824998">
    <property type="component" value="Unassembled WGS sequence"/>
</dbReference>
<dbReference type="EMBL" id="MU251717">
    <property type="protein sequence ID" value="KAG9229937.1"/>
    <property type="molecule type" value="Genomic_DNA"/>
</dbReference>
<dbReference type="SUPFAM" id="SSF52096">
    <property type="entry name" value="ClpP/crotonase"/>
    <property type="match status" value="1"/>
</dbReference>
<organism evidence="2 3">
    <name type="scientific">Amylocarpus encephaloides</name>
    <dbReference type="NCBI Taxonomy" id="45428"/>
    <lineage>
        <taxon>Eukaryota</taxon>
        <taxon>Fungi</taxon>
        <taxon>Dikarya</taxon>
        <taxon>Ascomycota</taxon>
        <taxon>Pezizomycotina</taxon>
        <taxon>Leotiomycetes</taxon>
        <taxon>Helotiales</taxon>
        <taxon>Helotiales incertae sedis</taxon>
        <taxon>Amylocarpus</taxon>
    </lineage>
</organism>
<accession>A0A9P7YB21</accession>
<dbReference type="CDD" id="cd06558">
    <property type="entry name" value="crotonase-like"/>
    <property type="match status" value="1"/>
</dbReference>
<feature type="compositionally biased region" description="Basic and acidic residues" evidence="1">
    <location>
        <begin position="252"/>
        <end position="266"/>
    </location>
</feature>
<proteinExistence type="predicted"/>
<evidence type="ECO:0000256" key="1">
    <source>
        <dbReference type="SAM" id="MobiDB-lite"/>
    </source>
</evidence>
<dbReference type="GO" id="GO:0006635">
    <property type="term" value="P:fatty acid beta-oxidation"/>
    <property type="evidence" value="ECO:0007669"/>
    <property type="project" value="TreeGrafter"/>
</dbReference>
<dbReference type="GO" id="GO:0004165">
    <property type="term" value="F:delta(3)-delta(2)-enoyl-CoA isomerase activity"/>
    <property type="evidence" value="ECO:0007669"/>
    <property type="project" value="TreeGrafter"/>
</dbReference>
<dbReference type="AlphaFoldDB" id="A0A9P7YB21"/>
<dbReference type="Gene3D" id="3.90.226.10">
    <property type="entry name" value="2-enoyl-CoA Hydratase, Chain A, domain 1"/>
    <property type="match status" value="1"/>
</dbReference>
<feature type="compositionally biased region" description="Polar residues" evidence="1">
    <location>
        <begin position="267"/>
        <end position="276"/>
    </location>
</feature>
<dbReference type="PANTHER" id="PTHR11941:SF75">
    <property type="entry name" value="ENOYL-COA HYDRATASE_ISOMERASE FAMILY PROTEIN"/>
    <property type="match status" value="1"/>
</dbReference>
<dbReference type="InterPro" id="IPR029045">
    <property type="entry name" value="ClpP/crotonase-like_dom_sf"/>
</dbReference>
<gene>
    <name evidence="2" type="ORF">BJ875DRAFT_473587</name>
</gene>